<protein>
    <submittedName>
        <fullName evidence="10">Alanine:cation symporter family protein</fullName>
    </submittedName>
</protein>
<feature type="transmembrane region" description="Helical" evidence="9">
    <location>
        <begin position="85"/>
        <end position="109"/>
    </location>
</feature>
<feature type="transmembrane region" description="Helical" evidence="9">
    <location>
        <begin position="199"/>
        <end position="216"/>
    </location>
</feature>
<evidence type="ECO:0000313" key="12">
    <source>
        <dbReference type="EMBL" id="RHG62603.1"/>
    </source>
</evidence>
<evidence type="ECO:0000313" key="15">
    <source>
        <dbReference type="Proteomes" id="UP000286211"/>
    </source>
</evidence>
<organism evidence="10 17">
    <name type="scientific">Segatella copri</name>
    <dbReference type="NCBI Taxonomy" id="165179"/>
    <lineage>
        <taxon>Bacteria</taxon>
        <taxon>Pseudomonadati</taxon>
        <taxon>Bacteroidota</taxon>
        <taxon>Bacteroidia</taxon>
        <taxon>Bacteroidales</taxon>
        <taxon>Prevotellaceae</taxon>
        <taxon>Segatella</taxon>
    </lineage>
</organism>
<sequence length="480" mass="52271">MIDSIQNILVQVSDFLWSYIIITVLICCALFFTWRTRFVQFRLIREMIRLLIHPDKVQPEEIGHDELSMEVKVDGEMKHISSFQAFVVALASRIGTGNLAGVATAISIGGPGAVFWMWMLALLGSASAFIESTLAQLYKRKGKTSFYGGPAYYMKYGLGKGWMGILFAVLMIITFGFAYNSVQSNTICLAWQKAFGIEPATMGIALTVLTLLIIFGGIHRVAKFSSTVVPVMAVIYLLIAVGVVVWNITSLPKVLLTIVENAFGFNQAAGGVLGVTVIQGIKRGLFSNEAGEGSAPNAAAVATVSHPVKQGLIQALGVFTDTLVVCSCTAFIILVSGVDLTASNGIQLTQDALTHEIGSIGNPFVAVMIWLFAFSSIIGNYYYGETNVRYIRDSKLGVFVYRLAVAAMVMVGAVVSLDFAWSFADITMALLTLCNLVAIVLLSRQAVFLLKDYRQQKKEGKNPVFTKDKMPEIADKLEAW</sequence>
<dbReference type="Gene3D" id="1.20.1740.10">
    <property type="entry name" value="Amino acid/polyamine transporter I"/>
    <property type="match status" value="1"/>
</dbReference>
<evidence type="ECO:0000256" key="4">
    <source>
        <dbReference type="ARBA" id="ARBA00022475"/>
    </source>
</evidence>
<dbReference type="PANTHER" id="PTHR30330:SF1">
    <property type="entry name" value="AMINO-ACID CARRIER PROTEIN ALST"/>
    <property type="match status" value="1"/>
</dbReference>
<evidence type="ECO:0000256" key="5">
    <source>
        <dbReference type="ARBA" id="ARBA00022692"/>
    </source>
</evidence>
<name>A0A3E5DKK6_9BACT</name>
<keyword evidence="5 9" id="KW-0812">Transmembrane</keyword>
<feature type="transmembrane region" description="Helical" evidence="9">
    <location>
        <begin position="159"/>
        <end position="179"/>
    </location>
</feature>
<dbReference type="Pfam" id="PF01235">
    <property type="entry name" value="Na_Ala_symp"/>
    <property type="match status" value="1"/>
</dbReference>
<dbReference type="NCBIfam" id="TIGR00835">
    <property type="entry name" value="agcS"/>
    <property type="match status" value="1"/>
</dbReference>
<dbReference type="EMBL" id="QRVA01000072">
    <property type="protein sequence ID" value="RGS10033.1"/>
    <property type="molecule type" value="Genomic_DNA"/>
</dbReference>
<evidence type="ECO:0000256" key="6">
    <source>
        <dbReference type="ARBA" id="ARBA00022847"/>
    </source>
</evidence>
<dbReference type="PANTHER" id="PTHR30330">
    <property type="entry name" value="AGSS FAMILY TRANSPORTER, SODIUM-ALANINE"/>
    <property type="match status" value="1"/>
</dbReference>
<dbReference type="EMBL" id="JANDWN010000038">
    <property type="protein sequence ID" value="MCP9600771.1"/>
    <property type="molecule type" value="Genomic_DNA"/>
</dbReference>
<evidence type="ECO:0000313" key="11">
    <source>
        <dbReference type="EMBL" id="RGS10033.1"/>
    </source>
</evidence>
<gene>
    <name evidence="13" type="ORF">DW079_14125</name>
    <name evidence="12" type="ORF">DW250_14095</name>
    <name evidence="11" type="ORF">DWY11_15455</name>
    <name evidence="10" type="ORF">NNC55_12525</name>
</gene>
<dbReference type="Proteomes" id="UP001204486">
    <property type="component" value="Unassembled WGS sequence"/>
</dbReference>
<comment type="similarity">
    <text evidence="2 9">Belongs to the alanine or glycine:cation symporter (AGCS) (TC 2.A.25) family.</text>
</comment>
<dbReference type="InterPro" id="IPR001463">
    <property type="entry name" value="Na/Ala_symport"/>
</dbReference>
<dbReference type="Proteomes" id="UP000286501">
    <property type="component" value="Unassembled WGS sequence"/>
</dbReference>
<evidence type="ECO:0000313" key="16">
    <source>
        <dbReference type="Proteomes" id="UP000286501"/>
    </source>
</evidence>
<dbReference type="RefSeq" id="WP_117588126.1">
    <property type="nucleotide sequence ID" value="NZ_JANDWK010000037.1"/>
</dbReference>
<feature type="transmembrane region" description="Helical" evidence="9">
    <location>
        <begin position="115"/>
        <end position="138"/>
    </location>
</feature>
<evidence type="ECO:0000256" key="8">
    <source>
        <dbReference type="ARBA" id="ARBA00023136"/>
    </source>
</evidence>
<keyword evidence="3 9" id="KW-0813">Transport</keyword>
<feature type="transmembrane region" description="Helical" evidence="9">
    <location>
        <begin position="396"/>
        <end position="417"/>
    </location>
</feature>
<proteinExistence type="inferred from homology"/>
<feature type="transmembrane region" description="Helical" evidence="9">
    <location>
        <begin position="315"/>
        <end position="335"/>
    </location>
</feature>
<dbReference type="Proteomes" id="UP000283872">
    <property type="component" value="Unassembled WGS sequence"/>
</dbReference>
<accession>A0A3E5DKK6</accession>
<dbReference type="AlphaFoldDB" id="A0A3E5DKK6"/>
<keyword evidence="8 9" id="KW-0472">Membrane</keyword>
<reference evidence="10" key="2">
    <citation type="submission" date="2022-07" db="EMBL/GenBank/DDBJ databases">
        <title>Prevotella copri.</title>
        <authorList>
            <person name="Yang C."/>
        </authorList>
    </citation>
    <scope>NUCLEOTIDE SEQUENCE</scope>
    <source>
        <strain evidence="10">HF1476</strain>
    </source>
</reference>
<evidence type="ECO:0000313" key="10">
    <source>
        <dbReference type="EMBL" id="MCP9600771.1"/>
    </source>
</evidence>
<dbReference type="PROSITE" id="PS00873">
    <property type="entry name" value="NA_ALANINE_SYMP"/>
    <property type="match status" value="1"/>
</dbReference>
<feature type="transmembrane region" description="Helical" evidence="9">
    <location>
        <begin position="429"/>
        <end position="450"/>
    </location>
</feature>
<evidence type="ECO:0000256" key="9">
    <source>
        <dbReference type="RuleBase" id="RU363064"/>
    </source>
</evidence>
<feature type="transmembrane region" description="Helical" evidence="9">
    <location>
        <begin position="228"/>
        <end position="248"/>
    </location>
</feature>
<dbReference type="FunFam" id="1.20.1740.10:FF:000004">
    <property type="entry name" value="Sodium:alanine symporter family protein"/>
    <property type="match status" value="1"/>
</dbReference>
<feature type="transmembrane region" description="Helical" evidence="9">
    <location>
        <begin position="16"/>
        <end position="34"/>
    </location>
</feature>
<dbReference type="Proteomes" id="UP000286211">
    <property type="component" value="Unassembled WGS sequence"/>
</dbReference>
<keyword evidence="6 9" id="KW-0769">Symport</keyword>
<feature type="transmembrane region" description="Helical" evidence="9">
    <location>
        <begin position="254"/>
        <end position="278"/>
    </location>
</feature>
<evidence type="ECO:0000256" key="3">
    <source>
        <dbReference type="ARBA" id="ARBA00022448"/>
    </source>
</evidence>
<dbReference type="EMBL" id="QRIN01000084">
    <property type="protein sequence ID" value="RHG62603.1"/>
    <property type="molecule type" value="Genomic_DNA"/>
</dbReference>
<evidence type="ECO:0000256" key="1">
    <source>
        <dbReference type="ARBA" id="ARBA00004651"/>
    </source>
</evidence>
<dbReference type="EMBL" id="QRNB01000127">
    <property type="protein sequence ID" value="RHK07122.1"/>
    <property type="molecule type" value="Genomic_DNA"/>
</dbReference>
<feature type="transmembrane region" description="Helical" evidence="9">
    <location>
        <begin position="364"/>
        <end position="384"/>
    </location>
</feature>
<dbReference type="PRINTS" id="PR00175">
    <property type="entry name" value="NAALASMPORT"/>
</dbReference>
<dbReference type="GO" id="GO:0005283">
    <property type="term" value="F:amino acid:sodium symporter activity"/>
    <property type="evidence" value="ECO:0007669"/>
    <property type="project" value="InterPro"/>
</dbReference>
<comment type="caution">
    <text evidence="10">The sequence shown here is derived from an EMBL/GenBank/DDBJ whole genome shotgun (WGS) entry which is preliminary data.</text>
</comment>
<dbReference type="GO" id="GO:0005886">
    <property type="term" value="C:plasma membrane"/>
    <property type="evidence" value="ECO:0007669"/>
    <property type="project" value="UniProtKB-SubCell"/>
</dbReference>
<evidence type="ECO:0000313" key="13">
    <source>
        <dbReference type="EMBL" id="RHK07122.1"/>
    </source>
</evidence>
<evidence type="ECO:0000313" key="17">
    <source>
        <dbReference type="Proteomes" id="UP001204486"/>
    </source>
</evidence>
<keyword evidence="7 9" id="KW-1133">Transmembrane helix</keyword>
<reference evidence="14 15" key="1">
    <citation type="submission" date="2018-08" db="EMBL/GenBank/DDBJ databases">
        <title>A genome reference for cultivated species of the human gut microbiota.</title>
        <authorList>
            <person name="Zou Y."/>
            <person name="Xue W."/>
            <person name="Luo G."/>
        </authorList>
    </citation>
    <scope>NUCLEOTIDE SEQUENCE [LARGE SCALE GENOMIC DNA]</scope>
    <source>
        <strain evidence="11 14">AF24-12</strain>
        <strain evidence="13 15">AF46-2NS</strain>
        <strain evidence="12 16">AM22-1</strain>
    </source>
</reference>
<evidence type="ECO:0000313" key="14">
    <source>
        <dbReference type="Proteomes" id="UP000283872"/>
    </source>
</evidence>
<comment type="subcellular location">
    <subcellularLocation>
        <location evidence="1 9">Cell membrane</location>
        <topology evidence="1 9">Multi-pass membrane protein</topology>
    </subcellularLocation>
</comment>
<keyword evidence="4 9" id="KW-1003">Cell membrane</keyword>
<evidence type="ECO:0000256" key="7">
    <source>
        <dbReference type="ARBA" id="ARBA00022989"/>
    </source>
</evidence>
<evidence type="ECO:0000256" key="2">
    <source>
        <dbReference type="ARBA" id="ARBA00009261"/>
    </source>
</evidence>